<name>A0A0J1FKL8_9BURK</name>
<dbReference type="GO" id="GO:0016747">
    <property type="term" value="F:acyltransferase activity, transferring groups other than amino-acyl groups"/>
    <property type="evidence" value="ECO:0007669"/>
    <property type="project" value="InterPro"/>
</dbReference>
<accession>A0A0J1FKL8</accession>
<dbReference type="Gene3D" id="3.40.630.30">
    <property type="match status" value="1"/>
</dbReference>
<evidence type="ECO:0000259" key="1">
    <source>
        <dbReference type="PROSITE" id="PS51186"/>
    </source>
</evidence>
<sequence>MALHDASVFTIRDANPADFDTITRIYAHYVLHALATFEETPPSVDEMRARHASITGAGLPYLVAETHGAVVGYTYATAYRPRSAYRHTIEDSVYIADGFGGRGLGLALLTALIERCDAGPWRQLVAVIGNSGNAGSIALHARLGFEHVGVLRKVGYKHGQWVDTVLMQRSLGEDKALIPQR</sequence>
<dbReference type="SUPFAM" id="SSF55729">
    <property type="entry name" value="Acyl-CoA N-acyltransferases (Nat)"/>
    <property type="match status" value="1"/>
</dbReference>
<keyword evidence="2" id="KW-0808">Transferase</keyword>
<organism evidence="2 3">
    <name type="scientific">Caballeronia mineralivorans PML1(12)</name>
    <dbReference type="NCBI Taxonomy" id="908627"/>
    <lineage>
        <taxon>Bacteria</taxon>
        <taxon>Pseudomonadati</taxon>
        <taxon>Pseudomonadota</taxon>
        <taxon>Betaproteobacteria</taxon>
        <taxon>Burkholderiales</taxon>
        <taxon>Burkholderiaceae</taxon>
        <taxon>Caballeronia</taxon>
    </lineage>
</organism>
<gene>
    <name evidence="2" type="ORF">EOS_42230</name>
</gene>
<proteinExistence type="predicted"/>
<evidence type="ECO:0000313" key="3">
    <source>
        <dbReference type="Proteomes" id="UP000035963"/>
    </source>
</evidence>
<dbReference type="Pfam" id="PF13420">
    <property type="entry name" value="Acetyltransf_4"/>
    <property type="match status" value="1"/>
</dbReference>
<dbReference type="PANTHER" id="PTHR43072">
    <property type="entry name" value="N-ACETYLTRANSFERASE"/>
    <property type="match status" value="1"/>
</dbReference>
<dbReference type="InterPro" id="IPR016181">
    <property type="entry name" value="Acyl_CoA_acyltransferase"/>
</dbReference>
<dbReference type="InterPro" id="IPR000182">
    <property type="entry name" value="GNAT_dom"/>
</dbReference>
<dbReference type="AlphaFoldDB" id="A0A0J1FKL8"/>
<dbReference type="Proteomes" id="UP000035963">
    <property type="component" value="Unassembled WGS sequence"/>
</dbReference>
<dbReference type="RefSeq" id="WP_047898204.1">
    <property type="nucleotide sequence ID" value="NZ_AEJF01000260.1"/>
</dbReference>
<dbReference type="PATRIC" id="fig|908627.4.peg.9497"/>
<dbReference type="PROSITE" id="PS51186">
    <property type="entry name" value="GNAT"/>
    <property type="match status" value="1"/>
</dbReference>
<keyword evidence="3" id="KW-1185">Reference proteome</keyword>
<reference evidence="2 3" key="1">
    <citation type="journal article" date="2015" name="Genome Announc.">
        <title>Draft Genome Sequence of Burkholderia sp. Strain PML1(12), an Ectomycorrhizosphere-Inhabiting Bacterium with Effective Mineral-Weathering Ability.</title>
        <authorList>
            <person name="Uroz S."/>
            <person name="Oger P."/>
        </authorList>
    </citation>
    <scope>NUCLEOTIDE SEQUENCE [LARGE SCALE GENOMIC DNA]</scope>
    <source>
        <strain evidence="3">PML1(12)</strain>
    </source>
</reference>
<dbReference type="OrthoDB" id="5459937at2"/>
<dbReference type="EMBL" id="AEJF01000260">
    <property type="protein sequence ID" value="KLU20288.1"/>
    <property type="molecule type" value="Genomic_DNA"/>
</dbReference>
<feature type="domain" description="N-acetyltransferase" evidence="1">
    <location>
        <begin position="9"/>
        <end position="172"/>
    </location>
</feature>
<evidence type="ECO:0000313" key="2">
    <source>
        <dbReference type="EMBL" id="KLU20288.1"/>
    </source>
</evidence>
<protein>
    <submittedName>
        <fullName evidence="2">GCN5 family acetyltransferase</fullName>
    </submittedName>
</protein>
<dbReference type="PANTHER" id="PTHR43072:SF8">
    <property type="entry name" value="ACYLTRANSFERASE FABY-RELATED"/>
    <property type="match status" value="1"/>
</dbReference>
<comment type="caution">
    <text evidence="2">The sequence shown here is derived from an EMBL/GenBank/DDBJ whole genome shotgun (WGS) entry which is preliminary data.</text>
</comment>